<dbReference type="AlphaFoldDB" id="A0AB36REM4"/>
<dbReference type="InterPro" id="IPR005119">
    <property type="entry name" value="LysR_subst-bd"/>
</dbReference>
<evidence type="ECO:0000256" key="2">
    <source>
        <dbReference type="ARBA" id="ARBA00023015"/>
    </source>
</evidence>
<dbReference type="InterPro" id="IPR000847">
    <property type="entry name" value="LysR_HTH_N"/>
</dbReference>
<dbReference type="SUPFAM" id="SSF46785">
    <property type="entry name" value="Winged helix' DNA-binding domain"/>
    <property type="match status" value="1"/>
</dbReference>
<dbReference type="RefSeq" id="WP_095484072.1">
    <property type="nucleotide sequence ID" value="NZ_CP088151.1"/>
</dbReference>
<keyword evidence="7" id="KW-1185">Reference proteome</keyword>
<dbReference type="GO" id="GO:0043565">
    <property type="term" value="F:sequence-specific DNA binding"/>
    <property type="evidence" value="ECO:0007669"/>
    <property type="project" value="TreeGrafter"/>
</dbReference>
<evidence type="ECO:0000256" key="3">
    <source>
        <dbReference type="ARBA" id="ARBA00023125"/>
    </source>
</evidence>
<keyword evidence="3" id="KW-0238">DNA-binding</keyword>
<dbReference type="GO" id="GO:0003700">
    <property type="term" value="F:DNA-binding transcription factor activity"/>
    <property type="evidence" value="ECO:0007669"/>
    <property type="project" value="InterPro"/>
</dbReference>
<dbReference type="InterPro" id="IPR036388">
    <property type="entry name" value="WH-like_DNA-bd_sf"/>
</dbReference>
<dbReference type="InterPro" id="IPR058163">
    <property type="entry name" value="LysR-type_TF_proteobact-type"/>
</dbReference>
<keyword evidence="2" id="KW-0805">Transcription regulation</keyword>
<dbReference type="PROSITE" id="PS50931">
    <property type="entry name" value="HTH_LYSR"/>
    <property type="match status" value="1"/>
</dbReference>
<dbReference type="Pfam" id="PF03466">
    <property type="entry name" value="LysR_substrate"/>
    <property type="match status" value="1"/>
</dbReference>
<dbReference type="Proteomes" id="UP000216215">
    <property type="component" value="Unassembled WGS sequence"/>
</dbReference>
<evidence type="ECO:0000259" key="5">
    <source>
        <dbReference type="PROSITE" id="PS50931"/>
    </source>
</evidence>
<name>A0AB36REM4_9HYPH</name>
<dbReference type="EMBL" id="NPKI01000012">
    <property type="protein sequence ID" value="PAQ02607.1"/>
    <property type="molecule type" value="Genomic_DNA"/>
</dbReference>
<gene>
    <name evidence="6" type="ORF">CIT25_08205</name>
</gene>
<dbReference type="SUPFAM" id="SSF53850">
    <property type="entry name" value="Periplasmic binding protein-like II"/>
    <property type="match status" value="1"/>
</dbReference>
<evidence type="ECO:0000313" key="7">
    <source>
        <dbReference type="Proteomes" id="UP000216215"/>
    </source>
</evidence>
<keyword evidence="4" id="KW-0804">Transcription</keyword>
<sequence length="311" mass="34024">MDSGLGGLAVLTQRLFELSDLRLIRAIGEAGSLSAAARHLGVDHSTAFRRLGAMEGRSGAHLFERARDGYTLTLAGEIALITATRVLDDLTDLERRLAGQDLRPSGTVRVTTADTLVELLGPIFTVLAQERPEIMIELIVDNSFFTLSKRDADIAIRPVSAPPDNLVGRKLAKLATAPYASPAYLARRPLDAPLPDFDWIGFEESLAHLQSARWLKQNVAEDRIVHRANSLLALQAAAHAGMGVAALPCYLADQDPDLRRVLGPLADMEAALWLLTHPDLRRVTRIRTVLDFLANQLARRKTLIEGQAPRD</sequence>
<feature type="domain" description="HTH lysR-type" evidence="5">
    <location>
        <begin position="16"/>
        <end position="73"/>
    </location>
</feature>
<dbReference type="Gene3D" id="1.10.10.10">
    <property type="entry name" value="Winged helix-like DNA-binding domain superfamily/Winged helix DNA-binding domain"/>
    <property type="match status" value="1"/>
</dbReference>
<dbReference type="GO" id="GO:0006351">
    <property type="term" value="P:DNA-templated transcription"/>
    <property type="evidence" value="ECO:0007669"/>
    <property type="project" value="TreeGrafter"/>
</dbReference>
<evidence type="ECO:0000313" key="6">
    <source>
        <dbReference type="EMBL" id="PAQ02607.1"/>
    </source>
</evidence>
<reference evidence="7" key="1">
    <citation type="submission" date="2017-08" db="EMBL/GenBank/DDBJ databases">
        <title>Mesorhizobium wenxinae sp. nov., a novel rhizobial species isolated from root nodules of chickpea (Cicer arietinum L.).</title>
        <authorList>
            <person name="Zhang J."/>
        </authorList>
    </citation>
    <scope>NUCLEOTIDE SEQUENCE [LARGE SCALE GENOMIC DNA]</scope>
    <source>
        <strain evidence="7">USDA 3392</strain>
    </source>
</reference>
<accession>A0AB36REM4</accession>
<evidence type="ECO:0000256" key="1">
    <source>
        <dbReference type="ARBA" id="ARBA00009437"/>
    </source>
</evidence>
<organism evidence="6 7">
    <name type="scientific">Mesorhizobium mediterraneum</name>
    <dbReference type="NCBI Taxonomy" id="43617"/>
    <lineage>
        <taxon>Bacteria</taxon>
        <taxon>Pseudomonadati</taxon>
        <taxon>Pseudomonadota</taxon>
        <taxon>Alphaproteobacteria</taxon>
        <taxon>Hyphomicrobiales</taxon>
        <taxon>Phyllobacteriaceae</taxon>
        <taxon>Mesorhizobium</taxon>
    </lineage>
</organism>
<dbReference type="PANTHER" id="PTHR30537:SF3">
    <property type="entry name" value="TRANSCRIPTIONAL REGULATORY PROTEIN"/>
    <property type="match status" value="1"/>
</dbReference>
<evidence type="ECO:0000256" key="4">
    <source>
        <dbReference type="ARBA" id="ARBA00023163"/>
    </source>
</evidence>
<comment type="caution">
    <text evidence="6">The sequence shown here is derived from an EMBL/GenBank/DDBJ whole genome shotgun (WGS) entry which is preliminary data.</text>
</comment>
<proteinExistence type="inferred from homology"/>
<dbReference type="Pfam" id="PF00126">
    <property type="entry name" value="HTH_1"/>
    <property type="match status" value="1"/>
</dbReference>
<dbReference type="InterPro" id="IPR036390">
    <property type="entry name" value="WH_DNA-bd_sf"/>
</dbReference>
<dbReference type="Gene3D" id="3.40.190.290">
    <property type="match status" value="1"/>
</dbReference>
<comment type="similarity">
    <text evidence="1">Belongs to the LysR transcriptional regulatory family.</text>
</comment>
<dbReference type="PANTHER" id="PTHR30537">
    <property type="entry name" value="HTH-TYPE TRANSCRIPTIONAL REGULATOR"/>
    <property type="match status" value="1"/>
</dbReference>
<protein>
    <recommendedName>
        <fullName evidence="5">HTH lysR-type domain-containing protein</fullName>
    </recommendedName>
</protein>